<proteinExistence type="inferred from homology"/>
<dbReference type="PANTHER" id="PTHR11266">
    <property type="entry name" value="PEROXISOMAL MEMBRANE PROTEIN 2, PXMP2 MPV17"/>
    <property type="match status" value="1"/>
</dbReference>
<evidence type="ECO:0000256" key="1">
    <source>
        <dbReference type="ARBA" id="ARBA00004141"/>
    </source>
</evidence>
<evidence type="ECO:0000256" key="5">
    <source>
        <dbReference type="ARBA" id="ARBA00023136"/>
    </source>
</evidence>
<protein>
    <recommendedName>
        <fullName evidence="9">Mpv17-like protein 2</fullName>
    </recommendedName>
</protein>
<keyword evidence="3" id="KW-0812">Transmembrane</keyword>
<evidence type="ECO:0000313" key="7">
    <source>
        <dbReference type="EMBL" id="JAS59503.1"/>
    </source>
</evidence>
<evidence type="ECO:0000256" key="3">
    <source>
        <dbReference type="ARBA" id="ARBA00022692"/>
    </source>
</evidence>
<dbReference type="Pfam" id="PF04117">
    <property type="entry name" value="Mpv17_PMP22"/>
    <property type="match status" value="1"/>
</dbReference>
<dbReference type="EMBL" id="GECZ01010266">
    <property type="protein sequence ID" value="JAS59503.1"/>
    <property type="molecule type" value="Transcribed_RNA"/>
</dbReference>
<dbReference type="EMBL" id="GECZ01004355">
    <property type="protein sequence ID" value="JAS65414.1"/>
    <property type="molecule type" value="Transcribed_RNA"/>
</dbReference>
<keyword evidence="4" id="KW-1133">Transmembrane helix</keyword>
<dbReference type="GO" id="GO:0005739">
    <property type="term" value="C:mitochondrion"/>
    <property type="evidence" value="ECO:0007669"/>
    <property type="project" value="TreeGrafter"/>
</dbReference>
<dbReference type="InterPro" id="IPR007248">
    <property type="entry name" value="Mpv17_PMP22"/>
</dbReference>
<sequence>MQSNVLLLRIFNSKVIKKCRQLGGTMFSKYLLLTNVGISISLSGAGDIIEQHYEIVTKQKEQWDRVRTHHMSISGMTVGIVCHTWYKYLDRALPGRTLTIVMKKVIIDQIVCSPICISVFFLTLSYLEHLSWEVTKKEIITKGKRLYIAEWVVWPPAQVVNFYFLPTRFRVLYDNTISLGYDVYTSYVRHDNSEEEKPTNLAVIHEDARDTKENS</sequence>
<comment type="subcellular location">
    <subcellularLocation>
        <location evidence="1">Membrane</location>
        <topology evidence="1">Multi-pass membrane protein</topology>
    </subcellularLocation>
</comment>
<evidence type="ECO:0000256" key="2">
    <source>
        <dbReference type="ARBA" id="ARBA00006824"/>
    </source>
</evidence>
<evidence type="ECO:0000313" key="8">
    <source>
        <dbReference type="EMBL" id="JAS65414.1"/>
    </source>
</evidence>
<dbReference type="PANTHER" id="PTHR11266:SF8">
    <property type="entry name" value="MPV17-LIKE PROTEIN 2"/>
    <property type="match status" value="1"/>
</dbReference>
<dbReference type="GO" id="GO:0016020">
    <property type="term" value="C:membrane"/>
    <property type="evidence" value="ECO:0007669"/>
    <property type="project" value="UniProtKB-SubCell"/>
</dbReference>
<organism evidence="7">
    <name type="scientific">Cuerna arida</name>
    <dbReference type="NCBI Taxonomy" id="1464854"/>
    <lineage>
        <taxon>Eukaryota</taxon>
        <taxon>Metazoa</taxon>
        <taxon>Ecdysozoa</taxon>
        <taxon>Arthropoda</taxon>
        <taxon>Hexapoda</taxon>
        <taxon>Insecta</taxon>
        <taxon>Pterygota</taxon>
        <taxon>Neoptera</taxon>
        <taxon>Paraneoptera</taxon>
        <taxon>Hemiptera</taxon>
        <taxon>Auchenorrhyncha</taxon>
        <taxon>Membracoidea</taxon>
        <taxon>Cicadellidae</taxon>
        <taxon>Cicadellinae</taxon>
        <taxon>Proconiini</taxon>
        <taxon>Cuerna</taxon>
    </lineage>
</organism>
<accession>A0A1B6GB50</accession>
<evidence type="ECO:0008006" key="9">
    <source>
        <dbReference type="Google" id="ProtNLM"/>
    </source>
</evidence>
<evidence type="ECO:0000256" key="4">
    <source>
        <dbReference type="ARBA" id="ARBA00022989"/>
    </source>
</evidence>
<name>A0A1B6GB50_9HEMI</name>
<comment type="similarity">
    <text evidence="2 6">Belongs to the peroxisomal membrane protein PXMP2/4 family.</text>
</comment>
<keyword evidence="5" id="KW-0472">Membrane</keyword>
<reference evidence="7" key="1">
    <citation type="submission" date="2015-11" db="EMBL/GenBank/DDBJ databases">
        <title>De novo transcriptome assembly of four potential Pierce s Disease insect vectors from Arizona vineyards.</title>
        <authorList>
            <person name="Tassone E.E."/>
        </authorList>
    </citation>
    <scope>NUCLEOTIDE SEQUENCE</scope>
</reference>
<gene>
    <name evidence="7" type="ORF">g.9455</name>
    <name evidence="8" type="ORF">g.9456</name>
</gene>
<evidence type="ECO:0000256" key="6">
    <source>
        <dbReference type="RuleBase" id="RU363053"/>
    </source>
</evidence>
<dbReference type="AlphaFoldDB" id="A0A1B6GB50"/>
<dbReference type="GO" id="GO:0061668">
    <property type="term" value="P:mitochondrial ribosome assembly"/>
    <property type="evidence" value="ECO:0007669"/>
    <property type="project" value="TreeGrafter"/>
</dbReference>